<dbReference type="Proteomes" id="UP000494256">
    <property type="component" value="Unassembled WGS sequence"/>
</dbReference>
<dbReference type="OrthoDB" id="206796at2759"/>
<organism evidence="1 2">
    <name type="scientific">Arctia plantaginis</name>
    <name type="common">Wood tiger moth</name>
    <name type="synonym">Phalaena plantaginis</name>
    <dbReference type="NCBI Taxonomy" id="874455"/>
    <lineage>
        <taxon>Eukaryota</taxon>
        <taxon>Metazoa</taxon>
        <taxon>Ecdysozoa</taxon>
        <taxon>Arthropoda</taxon>
        <taxon>Hexapoda</taxon>
        <taxon>Insecta</taxon>
        <taxon>Pterygota</taxon>
        <taxon>Neoptera</taxon>
        <taxon>Endopterygota</taxon>
        <taxon>Lepidoptera</taxon>
        <taxon>Glossata</taxon>
        <taxon>Ditrysia</taxon>
        <taxon>Noctuoidea</taxon>
        <taxon>Erebidae</taxon>
        <taxon>Arctiinae</taxon>
        <taxon>Arctia</taxon>
    </lineage>
</organism>
<comment type="caution">
    <text evidence="1">The sequence shown here is derived from an EMBL/GenBank/DDBJ whole genome shotgun (WGS) entry which is preliminary data.</text>
</comment>
<accession>A0A8S0YQL9</accession>
<gene>
    <name evidence="1" type="ORF">APLA_LOCUS982</name>
</gene>
<sequence>MFDQPDQTSMYYKRLQPVTRFAPPPTAGWGVMNDAPVQAARRNLGQCRGRSPPALYRRIGAKFGARKLQYSFLTTKVA</sequence>
<dbReference type="AlphaFoldDB" id="A0A8S0YQL9"/>
<dbReference type="EMBL" id="CADEBD010000050">
    <property type="protein sequence ID" value="CAB3221776.1"/>
    <property type="molecule type" value="Genomic_DNA"/>
</dbReference>
<proteinExistence type="predicted"/>
<evidence type="ECO:0000313" key="1">
    <source>
        <dbReference type="EMBL" id="CAB3221776.1"/>
    </source>
</evidence>
<evidence type="ECO:0000313" key="2">
    <source>
        <dbReference type="Proteomes" id="UP000494256"/>
    </source>
</evidence>
<protein>
    <submittedName>
        <fullName evidence="1">Uncharacterized protein</fullName>
    </submittedName>
</protein>
<reference evidence="1 2" key="1">
    <citation type="submission" date="2020-04" db="EMBL/GenBank/DDBJ databases">
        <authorList>
            <person name="Wallbank WR R."/>
            <person name="Pardo Diaz C."/>
            <person name="Kozak K."/>
            <person name="Martin S."/>
            <person name="Jiggins C."/>
            <person name="Moest M."/>
            <person name="Warren A I."/>
            <person name="Byers J.R.P. K."/>
            <person name="Montejo-Kovacevich G."/>
            <person name="Yen C E."/>
        </authorList>
    </citation>
    <scope>NUCLEOTIDE SEQUENCE [LARGE SCALE GENOMIC DNA]</scope>
</reference>
<name>A0A8S0YQL9_ARCPL</name>